<feature type="region of interest" description="Disordered" evidence="2">
    <location>
        <begin position="267"/>
        <end position="294"/>
    </location>
</feature>
<evidence type="ECO:0000256" key="1">
    <source>
        <dbReference type="ARBA" id="ARBA00008966"/>
    </source>
</evidence>
<evidence type="ECO:0000313" key="5">
    <source>
        <dbReference type="EMBL" id="KAG8451332.1"/>
    </source>
</evidence>
<comment type="similarity">
    <text evidence="1">Belongs to the AATF family.</text>
</comment>
<dbReference type="InterPro" id="IPR039223">
    <property type="entry name" value="AATF/Bfr2"/>
</dbReference>
<comment type="caution">
    <text evidence="5">The sequence shown here is derived from an EMBL/GenBank/DDBJ whole genome shotgun (WGS) entry which is preliminary data.</text>
</comment>
<dbReference type="Pfam" id="PF13339">
    <property type="entry name" value="AATF-Che1"/>
    <property type="match status" value="1"/>
</dbReference>
<evidence type="ECO:0008006" key="7">
    <source>
        <dbReference type="Google" id="ProtNLM"/>
    </source>
</evidence>
<dbReference type="Pfam" id="PF08164">
    <property type="entry name" value="TRAUB"/>
    <property type="match status" value="1"/>
</dbReference>
<evidence type="ECO:0000259" key="3">
    <source>
        <dbReference type="Pfam" id="PF08164"/>
    </source>
</evidence>
<gene>
    <name evidence="5" type="ORF">GDO86_003517</name>
</gene>
<reference evidence="5" key="1">
    <citation type="thesis" date="2020" institute="ProQuest LLC" country="789 East Eisenhower Parkway, Ann Arbor, MI, USA">
        <title>Comparative Genomics and Chromosome Evolution.</title>
        <authorList>
            <person name="Mudd A.B."/>
        </authorList>
    </citation>
    <scope>NUCLEOTIDE SEQUENCE</scope>
    <source>
        <strain evidence="5">Female2</strain>
        <tissue evidence="5">Blood</tissue>
    </source>
</reference>
<feature type="region of interest" description="Disordered" evidence="2">
    <location>
        <begin position="55"/>
        <end position="136"/>
    </location>
</feature>
<dbReference type="InterPro" id="IPR012617">
    <property type="entry name" value="AATF_C"/>
</dbReference>
<sequence>MAASLSQELESLLNPQPKFGDPEDDQDEATVARVIERFEDGDNEDDVPMVSMLRKKASTSFLDTDERYLGKATSRKDLHAEFGGEEDLEEASMGEELDSVDESGNSENEREADSEEDDGEDSAQSVMEYSSQSSADMDVHRMSANKDTNNHDVETSLLKNDDVLTFSKGKFSKDIEKGKAIRNQITLWDQLLEGRIKMQKALLLANQLPQTDTYEVLKKEGSTEFAKSLKNNYKALKELMRSLVELQDELLYQFPETQYLINGKKNKVDSEEEIPSDEDGAHDINTKERKAPPKRKLEVDEYPEFMAKRSADFSIYRNSTLQKWHDKTKLSGKIGKGFGAFERSILMQVEQIMMDKERLLSRTQTKRSFYRVLGKPFDSPTVPETVPSDTMDFQEEVKSNSHLKDLDEEIFDDDDFYHQLLREVIERKTSSLDPNDQVAMGRQWLAIQKLRSKIKKKVDTKASKGRKVRYHVHSKLVSFMAPIDHSTMSDDARTELYQSLFGKIKCSNEEKQV</sequence>
<dbReference type="EMBL" id="JAACNH010000002">
    <property type="protein sequence ID" value="KAG8451332.1"/>
    <property type="molecule type" value="Genomic_DNA"/>
</dbReference>
<accession>A0A8T2K3Z5</accession>
<feature type="compositionally biased region" description="Acidic residues" evidence="2">
    <location>
        <begin position="83"/>
        <end position="101"/>
    </location>
</feature>
<feature type="region of interest" description="Disordered" evidence="2">
    <location>
        <begin position="1"/>
        <end position="27"/>
    </location>
</feature>
<dbReference type="GO" id="GO:0005730">
    <property type="term" value="C:nucleolus"/>
    <property type="evidence" value="ECO:0007669"/>
    <property type="project" value="TreeGrafter"/>
</dbReference>
<dbReference type="GO" id="GO:0006357">
    <property type="term" value="P:regulation of transcription by RNA polymerase II"/>
    <property type="evidence" value="ECO:0007669"/>
    <property type="project" value="TreeGrafter"/>
</dbReference>
<feature type="compositionally biased region" description="Polar residues" evidence="2">
    <location>
        <begin position="124"/>
        <end position="135"/>
    </location>
</feature>
<evidence type="ECO:0000256" key="2">
    <source>
        <dbReference type="SAM" id="MobiDB-lite"/>
    </source>
</evidence>
<name>A0A8T2K3Z5_9PIPI</name>
<feature type="compositionally biased region" description="Basic and acidic residues" evidence="2">
    <location>
        <begin position="279"/>
        <end position="294"/>
    </location>
</feature>
<keyword evidence="6" id="KW-1185">Reference proteome</keyword>
<evidence type="ECO:0000259" key="4">
    <source>
        <dbReference type="Pfam" id="PF13339"/>
    </source>
</evidence>
<dbReference type="PANTHER" id="PTHR15565">
    <property type="entry name" value="AATF PROTEIN APOPTOSIS ANTAGONIZING TRANSCRIPTION FACTOR"/>
    <property type="match status" value="1"/>
</dbReference>
<dbReference type="Proteomes" id="UP000812440">
    <property type="component" value="Chromosome 2"/>
</dbReference>
<dbReference type="OrthoDB" id="5783963at2759"/>
<proteinExistence type="inferred from homology"/>
<dbReference type="PANTHER" id="PTHR15565:SF0">
    <property type="entry name" value="PROTEIN AATF"/>
    <property type="match status" value="1"/>
</dbReference>
<feature type="compositionally biased region" description="Basic and acidic residues" evidence="2">
    <location>
        <begin position="64"/>
        <end position="82"/>
    </location>
</feature>
<feature type="compositionally biased region" description="Acidic residues" evidence="2">
    <location>
        <begin position="110"/>
        <end position="121"/>
    </location>
</feature>
<evidence type="ECO:0000313" key="6">
    <source>
        <dbReference type="Proteomes" id="UP000812440"/>
    </source>
</evidence>
<feature type="compositionally biased region" description="Low complexity" evidence="2">
    <location>
        <begin position="1"/>
        <end position="13"/>
    </location>
</feature>
<feature type="domain" description="Apoptosis-antagonizing transcription factor C-terminal" evidence="3">
    <location>
        <begin position="417"/>
        <end position="501"/>
    </location>
</feature>
<protein>
    <recommendedName>
        <fullName evidence="7">Apoptosis antagonizing transcription factor</fullName>
    </recommendedName>
</protein>
<feature type="domain" description="AATF leucine zipper-containing" evidence="4">
    <location>
        <begin position="174"/>
        <end position="327"/>
    </location>
</feature>
<dbReference type="AlphaFoldDB" id="A0A8T2K3Z5"/>
<organism evidence="5 6">
    <name type="scientific">Hymenochirus boettgeri</name>
    <name type="common">Congo dwarf clawed frog</name>
    <dbReference type="NCBI Taxonomy" id="247094"/>
    <lineage>
        <taxon>Eukaryota</taxon>
        <taxon>Metazoa</taxon>
        <taxon>Chordata</taxon>
        <taxon>Craniata</taxon>
        <taxon>Vertebrata</taxon>
        <taxon>Euteleostomi</taxon>
        <taxon>Amphibia</taxon>
        <taxon>Batrachia</taxon>
        <taxon>Anura</taxon>
        <taxon>Pipoidea</taxon>
        <taxon>Pipidae</taxon>
        <taxon>Pipinae</taxon>
        <taxon>Hymenochirus</taxon>
    </lineage>
</organism>
<dbReference type="InterPro" id="IPR025160">
    <property type="entry name" value="AATF"/>
</dbReference>